<proteinExistence type="inferred from homology"/>
<dbReference type="Proteomes" id="UP000199444">
    <property type="component" value="Unassembled WGS sequence"/>
</dbReference>
<evidence type="ECO:0000313" key="10">
    <source>
        <dbReference type="EMBL" id="SDQ89300.1"/>
    </source>
</evidence>
<dbReference type="Gene3D" id="3.30.240.20">
    <property type="entry name" value="bsu07140 like domains"/>
    <property type="match status" value="2"/>
</dbReference>
<reference evidence="10 11" key="1">
    <citation type="submission" date="2016-10" db="EMBL/GenBank/DDBJ databases">
        <authorList>
            <person name="de Groot N.N."/>
        </authorList>
    </citation>
    <scope>NUCLEOTIDE SEQUENCE [LARGE SCALE GENOMIC DNA]</scope>
    <source>
        <strain evidence="10 11">CGMCC 1.10449</strain>
    </source>
</reference>
<dbReference type="GO" id="GO:0005886">
    <property type="term" value="C:plasma membrane"/>
    <property type="evidence" value="ECO:0007669"/>
    <property type="project" value="UniProtKB-SubCell"/>
</dbReference>
<comment type="subcellular location">
    <subcellularLocation>
        <location evidence="1">Cell membrane</location>
        <topology evidence="1">Multi-pass membrane protein</topology>
    </subcellularLocation>
</comment>
<evidence type="ECO:0000256" key="3">
    <source>
        <dbReference type="ARBA" id="ARBA00022475"/>
    </source>
</evidence>
<evidence type="ECO:0000256" key="7">
    <source>
        <dbReference type="SAM" id="Phobius"/>
    </source>
</evidence>
<dbReference type="Pfam" id="PF04239">
    <property type="entry name" value="DUF421"/>
    <property type="match status" value="1"/>
</dbReference>
<keyword evidence="5 7" id="KW-1133">Transmembrane helix</keyword>
<evidence type="ECO:0000256" key="5">
    <source>
        <dbReference type="ARBA" id="ARBA00022989"/>
    </source>
</evidence>
<protein>
    <submittedName>
        <fullName evidence="10">Uncharacterized membrane protein YcaP, DUF421 family</fullName>
    </submittedName>
</protein>
<feature type="transmembrane region" description="Helical" evidence="7">
    <location>
        <begin position="59"/>
        <end position="79"/>
    </location>
</feature>
<evidence type="ECO:0000256" key="4">
    <source>
        <dbReference type="ARBA" id="ARBA00022692"/>
    </source>
</evidence>
<keyword evidence="3" id="KW-1003">Cell membrane</keyword>
<dbReference type="InterPro" id="IPR048454">
    <property type="entry name" value="YetF_N"/>
</dbReference>
<gene>
    <name evidence="10" type="ORF">SAMN05216231_2933</name>
</gene>
<sequence length="231" mass="26215">MQNLMPIFIETLFGFLALFILTKVLGKTQIIQLTAFDFIAALVLGELVGNAIFDDKAGIIEIAFAVLVAGIVLYLTEIITQKYKGTRSLLEGQPSIIIHKGKLIREEMKKNKLDINQLQHLLRSKDVFSISEVEYAILETDGTVSVMKKSIHQTTTKQDFNIAPKTIRLPITLINDGEVLWDNLKEVNLSEGWLEQELTKQEFHSVKEVFYAEWNEGKGELFVLPFTEKET</sequence>
<feature type="domain" description="YetF C-terminal" evidence="8">
    <location>
        <begin position="82"/>
        <end position="215"/>
    </location>
</feature>
<comment type="similarity">
    <text evidence="2">Belongs to the UPF0702 family.</text>
</comment>
<dbReference type="InterPro" id="IPR007353">
    <property type="entry name" value="DUF421"/>
</dbReference>
<dbReference type="PANTHER" id="PTHR34582:SF5">
    <property type="entry name" value="UPF0702 TRANSMEMBRANE PROTEIN YETF"/>
    <property type="match status" value="1"/>
</dbReference>
<feature type="transmembrane region" description="Helical" evidence="7">
    <location>
        <begin position="6"/>
        <end position="26"/>
    </location>
</feature>
<name>A0A1H1EL54_9BACI</name>
<evidence type="ECO:0000256" key="2">
    <source>
        <dbReference type="ARBA" id="ARBA00006448"/>
    </source>
</evidence>
<keyword evidence="11" id="KW-1185">Reference proteome</keyword>
<dbReference type="PANTHER" id="PTHR34582">
    <property type="entry name" value="UPF0702 TRANSMEMBRANE PROTEIN YCAP"/>
    <property type="match status" value="1"/>
</dbReference>
<keyword evidence="6 7" id="KW-0472">Membrane</keyword>
<dbReference type="STRING" id="553311.SAMN05216231_2933"/>
<feature type="domain" description="YetF-like N-terminal transmembrane" evidence="9">
    <location>
        <begin position="7"/>
        <end position="79"/>
    </location>
</feature>
<dbReference type="RefSeq" id="WP_092493708.1">
    <property type="nucleotide sequence ID" value="NZ_FNKD01000003.1"/>
</dbReference>
<accession>A0A1H1EL54</accession>
<organism evidence="10 11">
    <name type="scientific">Virgibacillus salinus</name>
    <dbReference type="NCBI Taxonomy" id="553311"/>
    <lineage>
        <taxon>Bacteria</taxon>
        <taxon>Bacillati</taxon>
        <taxon>Bacillota</taxon>
        <taxon>Bacilli</taxon>
        <taxon>Bacillales</taxon>
        <taxon>Bacillaceae</taxon>
        <taxon>Virgibacillus</taxon>
    </lineage>
</organism>
<evidence type="ECO:0000259" key="8">
    <source>
        <dbReference type="Pfam" id="PF04239"/>
    </source>
</evidence>
<evidence type="ECO:0000259" key="9">
    <source>
        <dbReference type="Pfam" id="PF20730"/>
    </source>
</evidence>
<feature type="transmembrane region" description="Helical" evidence="7">
    <location>
        <begin position="33"/>
        <end position="53"/>
    </location>
</feature>
<evidence type="ECO:0000313" key="11">
    <source>
        <dbReference type="Proteomes" id="UP000199444"/>
    </source>
</evidence>
<dbReference type="EMBL" id="FNKD01000003">
    <property type="protein sequence ID" value="SDQ89300.1"/>
    <property type="molecule type" value="Genomic_DNA"/>
</dbReference>
<evidence type="ECO:0000256" key="6">
    <source>
        <dbReference type="ARBA" id="ARBA00023136"/>
    </source>
</evidence>
<evidence type="ECO:0000256" key="1">
    <source>
        <dbReference type="ARBA" id="ARBA00004651"/>
    </source>
</evidence>
<dbReference type="Pfam" id="PF20730">
    <property type="entry name" value="YetF_N"/>
    <property type="match status" value="1"/>
</dbReference>
<keyword evidence="4 7" id="KW-0812">Transmembrane</keyword>
<dbReference type="InterPro" id="IPR023090">
    <property type="entry name" value="UPF0702_alpha/beta_dom_sf"/>
</dbReference>
<dbReference type="AlphaFoldDB" id="A0A1H1EL54"/>